<protein>
    <submittedName>
        <fullName evidence="1">Uncharacterized protein</fullName>
    </submittedName>
</protein>
<name>A0ABX0JJE1_9BACL</name>
<proteinExistence type="predicted"/>
<evidence type="ECO:0000313" key="2">
    <source>
        <dbReference type="Proteomes" id="UP001165962"/>
    </source>
</evidence>
<dbReference type="RefSeq" id="WP_166158627.1">
    <property type="nucleotide sequence ID" value="NZ_JAAOIW010000043.1"/>
</dbReference>
<accession>A0ABX0JJE1</accession>
<keyword evidence="2" id="KW-1185">Reference proteome</keyword>
<comment type="caution">
    <text evidence="1">The sequence shown here is derived from an EMBL/GenBank/DDBJ whole genome shotgun (WGS) entry which is preliminary data.</text>
</comment>
<evidence type="ECO:0000313" key="1">
    <source>
        <dbReference type="EMBL" id="NHN35554.1"/>
    </source>
</evidence>
<dbReference type="EMBL" id="JAAOIW010000043">
    <property type="protein sequence ID" value="NHN35554.1"/>
    <property type="molecule type" value="Genomic_DNA"/>
</dbReference>
<gene>
    <name evidence="1" type="ORF">G9U52_38365</name>
</gene>
<sequence length="52" mass="6001">MGVKNEWELELSSDGLFEFRSMLFPDIIVIRIKASSESVAWKIIEETVKVTK</sequence>
<dbReference type="Proteomes" id="UP001165962">
    <property type="component" value="Unassembled WGS sequence"/>
</dbReference>
<reference evidence="1" key="1">
    <citation type="submission" date="2020-03" db="EMBL/GenBank/DDBJ databases">
        <title>Draft sequencing of Paenibacilllus sp. S3N08.</title>
        <authorList>
            <person name="Kim D.-U."/>
        </authorList>
    </citation>
    <scope>NUCLEOTIDE SEQUENCE</scope>
    <source>
        <strain evidence="1">S3N08</strain>
    </source>
</reference>
<organism evidence="1 2">
    <name type="scientific">Paenibacillus agricola</name>
    <dbReference type="NCBI Taxonomy" id="2716264"/>
    <lineage>
        <taxon>Bacteria</taxon>
        <taxon>Bacillati</taxon>
        <taxon>Bacillota</taxon>
        <taxon>Bacilli</taxon>
        <taxon>Bacillales</taxon>
        <taxon>Paenibacillaceae</taxon>
        <taxon>Paenibacillus</taxon>
    </lineage>
</organism>